<dbReference type="PANTHER" id="PTHR38847">
    <property type="match status" value="1"/>
</dbReference>
<organism evidence="2 3">
    <name type="scientific">Actinoplanes auranticolor</name>
    <dbReference type="NCBI Taxonomy" id="47988"/>
    <lineage>
        <taxon>Bacteria</taxon>
        <taxon>Bacillati</taxon>
        <taxon>Actinomycetota</taxon>
        <taxon>Actinomycetes</taxon>
        <taxon>Micromonosporales</taxon>
        <taxon>Micromonosporaceae</taxon>
        <taxon>Actinoplanes</taxon>
    </lineage>
</organism>
<feature type="chain" id="PRO_5037505863" description="DUF4360 domain-containing protein" evidence="1">
    <location>
        <begin position="24"/>
        <end position="211"/>
    </location>
</feature>
<reference evidence="2" key="1">
    <citation type="submission" date="2021-03" db="EMBL/GenBank/DDBJ databases">
        <title>Whole genome shotgun sequence of Actinoplanes auranticolor NBRC 12245.</title>
        <authorList>
            <person name="Komaki H."/>
            <person name="Tamura T."/>
        </authorList>
    </citation>
    <scope>NUCLEOTIDE SEQUENCE</scope>
    <source>
        <strain evidence="2">NBRC 12245</strain>
    </source>
</reference>
<dbReference type="Proteomes" id="UP000681340">
    <property type="component" value="Unassembled WGS sequence"/>
</dbReference>
<evidence type="ECO:0008006" key="4">
    <source>
        <dbReference type="Google" id="ProtNLM"/>
    </source>
</evidence>
<evidence type="ECO:0000313" key="2">
    <source>
        <dbReference type="EMBL" id="GIM72439.1"/>
    </source>
</evidence>
<dbReference type="Pfam" id="PF14273">
    <property type="entry name" value="DUF4360"/>
    <property type="match status" value="1"/>
</dbReference>
<dbReference type="RefSeq" id="WP_212991057.1">
    <property type="nucleotide sequence ID" value="NZ_BAABEA010000002.1"/>
</dbReference>
<evidence type="ECO:0000256" key="1">
    <source>
        <dbReference type="SAM" id="SignalP"/>
    </source>
</evidence>
<evidence type="ECO:0000313" key="3">
    <source>
        <dbReference type="Proteomes" id="UP000681340"/>
    </source>
</evidence>
<dbReference type="AlphaFoldDB" id="A0A919SIW4"/>
<keyword evidence="1" id="KW-0732">Signal</keyword>
<dbReference type="InterPro" id="IPR025649">
    <property type="entry name" value="DUF4360"/>
</dbReference>
<dbReference type="PANTHER" id="PTHR38847:SF1">
    <property type="entry name" value="PSEUDOURIDINE SYNTHASE RSUA_RLUA-LIKE DOMAIN-CONTAINING PROTEIN"/>
    <property type="match status" value="1"/>
</dbReference>
<protein>
    <recommendedName>
        <fullName evidence="4">DUF4360 domain-containing protein</fullName>
    </recommendedName>
</protein>
<sequence length="211" mass="22454">MLRTFTAGAAMLAALAIPAPALAAPLAPPPGAMTVKVVGANGSGCPPGSIAILPSEDNTAFTVIYSEYTAQVGPDIKAAERRKNCQIALDIRVPGGFTYTIAQVDYRGYAQLAPGSSGVQTAGYYFAGNSQTARSQHNLKGPKDGYWQKSDELGITSLNYKPCGVEVNLNINTELRVNGGWSDVKKTTSMLTMDSTDWSTKTIFHLSWKKC</sequence>
<comment type="caution">
    <text evidence="2">The sequence shown here is derived from an EMBL/GenBank/DDBJ whole genome shotgun (WGS) entry which is preliminary data.</text>
</comment>
<gene>
    <name evidence="2" type="ORF">Aau02nite_50990</name>
</gene>
<feature type="signal peptide" evidence="1">
    <location>
        <begin position="1"/>
        <end position="23"/>
    </location>
</feature>
<accession>A0A919SIW4</accession>
<keyword evidence="3" id="KW-1185">Reference proteome</keyword>
<name>A0A919SIW4_9ACTN</name>
<proteinExistence type="predicted"/>
<dbReference type="EMBL" id="BOQL01000042">
    <property type="protein sequence ID" value="GIM72439.1"/>
    <property type="molecule type" value="Genomic_DNA"/>
</dbReference>